<dbReference type="InterPro" id="IPR050640">
    <property type="entry name" value="Bact_2-comp_sensor_kinase"/>
</dbReference>
<dbReference type="AlphaFoldDB" id="A0A3G9IYR3"/>
<dbReference type="PANTHER" id="PTHR34220:SF11">
    <property type="entry name" value="SENSOR PROTEIN KINASE HPTS"/>
    <property type="match status" value="1"/>
</dbReference>
<evidence type="ECO:0000313" key="12">
    <source>
        <dbReference type="EMBL" id="BBH21305.1"/>
    </source>
</evidence>
<evidence type="ECO:0000256" key="6">
    <source>
        <dbReference type="ARBA" id="ARBA00022741"/>
    </source>
</evidence>
<reference evidence="12 13" key="1">
    <citation type="submission" date="2018-11" db="EMBL/GenBank/DDBJ databases">
        <title>Complete genome sequence of Paenibacillus baekrokdamisoli strain KCTC 33723.</title>
        <authorList>
            <person name="Kang S.W."/>
            <person name="Lee K.C."/>
            <person name="Kim K.K."/>
            <person name="Kim J.S."/>
            <person name="Kim D.S."/>
            <person name="Ko S.H."/>
            <person name="Yang S.H."/>
            <person name="Lee J.S."/>
        </authorList>
    </citation>
    <scope>NUCLEOTIDE SEQUENCE [LARGE SCALE GENOMIC DNA]</scope>
    <source>
        <strain evidence="12 13">KCTC 33723</strain>
    </source>
</reference>
<keyword evidence="3" id="KW-0597">Phosphoprotein</keyword>
<dbReference type="GO" id="GO:0005886">
    <property type="term" value="C:plasma membrane"/>
    <property type="evidence" value="ECO:0007669"/>
    <property type="project" value="UniProtKB-SubCell"/>
</dbReference>
<dbReference type="GO" id="GO:0005524">
    <property type="term" value="F:ATP binding"/>
    <property type="evidence" value="ECO:0007669"/>
    <property type="project" value="UniProtKB-KW"/>
</dbReference>
<dbReference type="SUPFAM" id="SSF55874">
    <property type="entry name" value="ATPase domain of HSP90 chaperone/DNA topoisomerase II/histidine kinase"/>
    <property type="match status" value="1"/>
</dbReference>
<evidence type="ECO:0000256" key="3">
    <source>
        <dbReference type="ARBA" id="ARBA00022553"/>
    </source>
</evidence>
<comment type="subcellular location">
    <subcellularLocation>
        <location evidence="1">Cell membrane</location>
        <topology evidence="1">Multi-pass membrane protein</topology>
    </subcellularLocation>
</comment>
<name>A0A3G9IYR3_9BACL</name>
<accession>A0A3G9IYR3</accession>
<dbReference type="Pfam" id="PF06580">
    <property type="entry name" value="His_kinase"/>
    <property type="match status" value="1"/>
</dbReference>
<keyword evidence="8" id="KW-0067">ATP-binding</keyword>
<dbReference type="Gene3D" id="6.10.340.10">
    <property type="match status" value="1"/>
</dbReference>
<organism evidence="12 13">
    <name type="scientific">Paenibacillus baekrokdamisoli</name>
    <dbReference type="NCBI Taxonomy" id="1712516"/>
    <lineage>
        <taxon>Bacteria</taxon>
        <taxon>Bacillati</taxon>
        <taxon>Bacillota</taxon>
        <taxon>Bacilli</taxon>
        <taxon>Bacillales</taxon>
        <taxon>Paenibacillaceae</taxon>
        <taxon>Paenibacillus</taxon>
    </lineage>
</organism>
<dbReference type="CDD" id="cd06225">
    <property type="entry name" value="HAMP"/>
    <property type="match status" value="1"/>
</dbReference>
<dbReference type="PANTHER" id="PTHR34220">
    <property type="entry name" value="SENSOR HISTIDINE KINASE YPDA"/>
    <property type="match status" value="1"/>
</dbReference>
<keyword evidence="13" id="KW-1185">Reference proteome</keyword>
<dbReference type="Gene3D" id="3.30.565.10">
    <property type="entry name" value="Histidine kinase-like ATPase, C-terminal domain"/>
    <property type="match status" value="1"/>
</dbReference>
<dbReference type="Proteomes" id="UP000275368">
    <property type="component" value="Chromosome"/>
</dbReference>
<evidence type="ECO:0000256" key="2">
    <source>
        <dbReference type="ARBA" id="ARBA00022475"/>
    </source>
</evidence>
<evidence type="ECO:0000313" key="13">
    <source>
        <dbReference type="Proteomes" id="UP000275368"/>
    </source>
</evidence>
<keyword evidence="9" id="KW-1133">Transmembrane helix</keyword>
<evidence type="ECO:0000256" key="10">
    <source>
        <dbReference type="ARBA" id="ARBA00023012"/>
    </source>
</evidence>
<keyword evidence="11" id="KW-0472">Membrane</keyword>
<evidence type="ECO:0000256" key="9">
    <source>
        <dbReference type="ARBA" id="ARBA00022989"/>
    </source>
</evidence>
<dbReference type="RefSeq" id="WP_125657600.1">
    <property type="nucleotide sequence ID" value="NZ_AP019308.1"/>
</dbReference>
<dbReference type="EMBL" id="AP019308">
    <property type="protein sequence ID" value="BBH21305.1"/>
    <property type="molecule type" value="Genomic_DNA"/>
</dbReference>
<proteinExistence type="predicted"/>
<protein>
    <submittedName>
        <fullName evidence="12">Uncharacterized protein</fullName>
    </submittedName>
</protein>
<evidence type="ECO:0000256" key="8">
    <source>
        <dbReference type="ARBA" id="ARBA00022840"/>
    </source>
</evidence>
<keyword evidence="7" id="KW-0418">Kinase</keyword>
<evidence type="ECO:0000256" key="4">
    <source>
        <dbReference type="ARBA" id="ARBA00022679"/>
    </source>
</evidence>
<dbReference type="OrthoDB" id="759642at2"/>
<keyword evidence="4" id="KW-0808">Transferase</keyword>
<dbReference type="GO" id="GO:0000155">
    <property type="term" value="F:phosphorelay sensor kinase activity"/>
    <property type="evidence" value="ECO:0007669"/>
    <property type="project" value="InterPro"/>
</dbReference>
<dbReference type="InterPro" id="IPR003660">
    <property type="entry name" value="HAMP_dom"/>
</dbReference>
<sequence>MNLRASLRSKLIIGFLAVTVPLFILLMYNNLYAMDVVRAQVGQSNKNLLAMYMNEIDRTLEDTESYVYNFVVQNSDLSVYGKAKTGSADYFFSKVRLQNKMMSDIIRYPNVNMFFVYSRSDRELLSTSFRGGDFAKMESVSKALKNFISEQNDSTLSEKKWKVLQRGGELAMVRLIKTDNDQLVGVWMDVDKLMIPLNYLNLGDQGQALFVSNQGKPLTKTTIRELQAPSYTLSLPAATELYRTLRTIQEKKYLIVATASRKASIHLAVLVPESTLLQQLPYFQRLLYVIPLIGMVVLAIYLLLLQRTLLKPMYYLIKGMRRIKRGELETRLAGASSKEFMIINDTFNDMVAQIHDLKIDVYEEHIRTQKAELKHLQVQINPHFLLNAINIIYNLAELNKTDLIKKMSKHITKYFRFVTRTNLNAVSVSKELEHIESYLEIQQLRFPNYLRYEISLDTELANEAIPPLIIQPFVENAVIHGFVMGKEPFVIQVMVIRPTQLDAPYYEVHIADNGVGMGHEQLEELQRNDLNADFEDGHLGIWNVRHRLKLQYGTASELTFEQRVPKGTLVIMRIPRSKTYVIEGGQSSHVQDIASR</sequence>
<gene>
    <name evidence="12" type="ORF">Back11_26500</name>
</gene>
<dbReference type="InterPro" id="IPR036890">
    <property type="entry name" value="HATPase_C_sf"/>
</dbReference>
<keyword evidence="2" id="KW-1003">Cell membrane</keyword>
<dbReference type="PROSITE" id="PS50885">
    <property type="entry name" value="HAMP"/>
    <property type="match status" value="1"/>
</dbReference>
<evidence type="ECO:0000256" key="1">
    <source>
        <dbReference type="ARBA" id="ARBA00004651"/>
    </source>
</evidence>
<dbReference type="KEGG" id="pbk:Back11_26500"/>
<evidence type="ECO:0000256" key="7">
    <source>
        <dbReference type="ARBA" id="ARBA00022777"/>
    </source>
</evidence>
<evidence type="ECO:0000256" key="11">
    <source>
        <dbReference type="ARBA" id="ARBA00023136"/>
    </source>
</evidence>
<keyword evidence="10" id="KW-0902">Two-component regulatory system</keyword>
<dbReference type="InterPro" id="IPR010559">
    <property type="entry name" value="Sig_transdc_His_kin_internal"/>
</dbReference>
<keyword evidence="6" id="KW-0547">Nucleotide-binding</keyword>
<keyword evidence="5" id="KW-0812">Transmembrane</keyword>
<evidence type="ECO:0000256" key="5">
    <source>
        <dbReference type="ARBA" id="ARBA00022692"/>
    </source>
</evidence>